<protein>
    <recommendedName>
        <fullName evidence="7">DUF86 domain-containing protein</fullName>
    </recommendedName>
</protein>
<dbReference type="GO" id="GO:0004540">
    <property type="term" value="F:RNA nuclease activity"/>
    <property type="evidence" value="ECO:0007669"/>
    <property type="project" value="InterPro"/>
</dbReference>
<evidence type="ECO:0008006" key="7">
    <source>
        <dbReference type="Google" id="ProtNLM"/>
    </source>
</evidence>
<dbReference type="InterPro" id="IPR008201">
    <property type="entry name" value="HepT-like"/>
</dbReference>
<dbReference type="PATRIC" id="fig|289376.4.peg.1062"/>
<name>B5YKZ3_THEYD</name>
<reference evidence="6" key="1">
    <citation type="submission" date="2008-08" db="EMBL/GenBank/DDBJ databases">
        <title>The complete genome sequence of Thermodesulfovibrio yellowstonii strain ATCC 51303 / DSM 11347 / YP87.</title>
        <authorList>
            <person name="Dodson R.J."/>
            <person name="Durkin A.S."/>
            <person name="Wu M."/>
            <person name="Eisen J."/>
            <person name="Sutton G."/>
        </authorList>
    </citation>
    <scope>NUCLEOTIDE SEQUENCE [LARGE SCALE GENOMIC DNA]</scope>
    <source>
        <strain evidence="6">ATCC 51303 / DSM 11347 / YP87</strain>
    </source>
</reference>
<organism evidence="5 6">
    <name type="scientific">Thermodesulfovibrio yellowstonii (strain ATCC 51303 / DSM 11347 / YP87)</name>
    <dbReference type="NCBI Taxonomy" id="289376"/>
    <lineage>
        <taxon>Bacteria</taxon>
        <taxon>Pseudomonadati</taxon>
        <taxon>Nitrospirota</taxon>
        <taxon>Thermodesulfovibrionia</taxon>
        <taxon>Thermodesulfovibrionales</taxon>
        <taxon>Thermodesulfovibrionaceae</taxon>
        <taxon>Thermodesulfovibrio</taxon>
    </lineage>
</organism>
<evidence type="ECO:0000256" key="4">
    <source>
        <dbReference type="ARBA" id="ARBA00024207"/>
    </source>
</evidence>
<dbReference type="OrthoDB" id="9791990at2"/>
<dbReference type="Proteomes" id="UP000000718">
    <property type="component" value="Chromosome"/>
</dbReference>
<evidence type="ECO:0000256" key="3">
    <source>
        <dbReference type="ARBA" id="ARBA00022801"/>
    </source>
</evidence>
<evidence type="ECO:0000313" key="5">
    <source>
        <dbReference type="EMBL" id="ACI21338.1"/>
    </source>
</evidence>
<keyword evidence="1" id="KW-1277">Toxin-antitoxin system</keyword>
<dbReference type="EMBL" id="CP001147">
    <property type="protein sequence ID" value="ACI21338.1"/>
    <property type="molecule type" value="Genomic_DNA"/>
</dbReference>
<keyword evidence="6" id="KW-1185">Reference proteome</keyword>
<proteinExistence type="inferred from homology"/>
<dbReference type="GO" id="GO:0110001">
    <property type="term" value="C:toxin-antitoxin complex"/>
    <property type="evidence" value="ECO:0007669"/>
    <property type="project" value="InterPro"/>
</dbReference>
<dbReference type="InParanoid" id="B5YKZ3"/>
<sequence>MIKKKPINISKIRSILFQIEEALKEMESFKTMDIDEFVKNKKNYIIAEYYLRRALEGILTVGSHFLSRLGARTKDYQDIIVSLGKHGLIPVDFAEKNKNLAGYRNRLVHIYWEVTPEELYTVINQHFEDILKFYIYYQELLKNADKYGFERE</sequence>
<keyword evidence="3" id="KW-0378">Hydrolase</keyword>
<evidence type="ECO:0000313" key="6">
    <source>
        <dbReference type="Proteomes" id="UP000000718"/>
    </source>
</evidence>
<dbReference type="PANTHER" id="PTHR33397">
    <property type="entry name" value="UPF0331 PROTEIN YUTE"/>
    <property type="match status" value="1"/>
</dbReference>
<dbReference type="eggNOG" id="COG2445">
    <property type="taxonomic scope" value="Bacteria"/>
</dbReference>
<dbReference type="AlphaFoldDB" id="B5YKZ3"/>
<dbReference type="RefSeq" id="WP_012546056.1">
    <property type="nucleotide sequence ID" value="NC_011296.1"/>
</dbReference>
<dbReference type="Gene3D" id="1.20.120.580">
    <property type="entry name" value="bsu32300-like"/>
    <property type="match status" value="1"/>
</dbReference>
<dbReference type="InterPro" id="IPR052379">
    <property type="entry name" value="Type_VII_TA_RNase"/>
</dbReference>
<dbReference type="PANTHER" id="PTHR33397:SF3">
    <property type="entry name" value="MRNA NUCLEASE HEPT"/>
    <property type="match status" value="1"/>
</dbReference>
<gene>
    <name evidence="5" type="ordered locus">THEYE_A1084</name>
</gene>
<evidence type="ECO:0000256" key="2">
    <source>
        <dbReference type="ARBA" id="ARBA00022722"/>
    </source>
</evidence>
<dbReference type="STRING" id="289376.THEYE_A1084"/>
<comment type="similarity">
    <text evidence="4">Belongs to the HepT RNase toxin family.</text>
</comment>
<dbReference type="HOGENOM" id="CLU_142825_1_0_0"/>
<evidence type="ECO:0000256" key="1">
    <source>
        <dbReference type="ARBA" id="ARBA00022649"/>
    </source>
</evidence>
<dbReference type="NCBIfam" id="NF047751">
    <property type="entry name" value="HepT_toxin"/>
    <property type="match status" value="1"/>
</dbReference>
<reference evidence="5 6" key="2">
    <citation type="journal article" date="2015" name="Genome Announc.">
        <title>Genome Sequence of the Sulfate-Reducing Thermophilic Bacterium Thermodesulfovibrio yellowstonii Strain DSM 11347T (Phylum Nitrospirae).</title>
        <authorList>
            <person name="Bhatnagar S."/>
            <person name="Badger J.H."/>
            <person name="Madupu R."/>
            <person name="Khouri H.M."/>
            <person name="O'Connor E.M."/>
            <person name="Robb F.T."/>
            <person name="Ward N.L."/>
            <person name="Eisen J.A."/>
        </authorList>
    </citation>
    <scope>NUCLEOTIDE SEQUENCE [LARGE SCALE GENOMIC DNA]</scope>
    <source>
        <strain evidence="6">ATCC 51303 / DSM 11347 / YP87</strain>
    </source>
</reference>
<keyword evidence="2" id="KW-0540">Nuclease</keyword>
<dbReference type="EnsemblBacteria" id="ACI21338">
    <property type="protein sequence ID" value="ACI21338"/>
    <property type="gene ID" value="THEYE_A1084"/>
</dbReference>
<dbReference type="InterPro" id="IPR037038">
    <property type="entry name" value="HepT-like_sf"/>
</dbReference>
<accession>B5YKZ3</accession>
<dbReference type="Pfam" id="PF01934">
    <property type="entry name" value="HepT-like"/>
    <property type="match status" value="1"/>
</dbReference>
<dbReference type="GO" id="GO:0016787">
    <property type="term" value="F:hydrolase activity"/>
    <property type="evidence" value="ECO:0007669"/>
    <property type="project" value="UniProtKB-KW"/>
</dbReference>
<dbReference type="KEGG" id="tye:THEYE_A1084"/>